<evidence type="ECO:0000259" key="1">
    <source>
        <dbReference type="PROSITE" id="PS51819"/>
    </source>
</evidence>
<dbReference type="PANTHER" id="PTHR34109:SF1">
    <property type="entry name" value="VOC DOMAIN-CONTAINING PROTEIN"/>
    <property type="match status" value="1"/>
</dbReference>
<protein>
    <recommendedName>
        <fullName evidence="1">VOC domain-containing protein</fullName>
    </recommendedName>
</protein>
<sequence length="133" mass="14082">MENNPTADFETAIRPTLSVSNGAAAVEFYKKAFNADELMRVEAPDGAIVAELSINGARFFVADGAGAEHPTPEKAASIPIRMGLIVANPDAFAASAIAAGATEVYPVADQDYGYRLGHVIDPFGHHWEIGRPL</sequence>
<dbReference type="Proteomes" id="UP000215002">
    <property type="component" value="Chromosome"/>
</dbReference>
<dbReference type="InterPro" id="IPR037523">
    <property type="entry name" value="VOC_core"/>
</dbReference>
<accession>A0A223NR54</accession>
<feature type="domain" description="VOC" evidence="1">
    <location>
        <begin position="11"/>
        <end position="132"/>
    </location>
</feature>
<dbReference type="InterPro" id="IPR029068">
    <property type="entry name" value="Glyas_Bleomycin-R_OHBP_Dase"/>
</dbReference>
<dbReference type="EMBL" id="CP022743">
    <property type="protein sequence ID" value="ASU32343.1"/>
    <property type="molecule type" value="Genomic_DNA"/>
</dbReference>
<dbReference type="AlphaFoldDB" id="A0A223NR54"/>
<reference evidence="2 3" key="1">
    <citation type="submission" date="2017-08" db="EMBL/GenBank/DDBJ databases">
        <title>Complete genome sequence of Mucilaginibacter sp. strain BJC16-A31.</title>
        <authorList>
            <consortium name="Henan University of Science and Technology"/>
            <person name="You X."/>
        </authorList>
    </citation>
    <scope>NUCLEOTIDE SEQUENCE [LARGE SCALE GENOMIC DNA]</scope>
    <source>
        <strain evidence="2 3">BJC16-A31</strain>
    </source>
</reference>
<organism evidence="2 3">
    <name type="scientific">Mucilaginibacter xinganensis</name>
    <dbReference type="NCBI Taxonomy" id="1234841"/>
    <lineage>
        <taxon>Bacteria</taxon>
        <taxon>Pseudomonadati</taxon>
        <taxon>Bacteroidota</taxon>
        <taxon>Sphingobacteriia</taxon>
        <taxon>Sphingobacteriales</taxon>
        <taxon>Sphingobacteriaceae</taxon>
        <taxon>Mucilaginibacter</taxon>
    </lineage>
</organism>
<dbReference type="Pfam" id="PF00903">
    <property type="entry name" value="Glyoxalase"/>
    <property type="match status" value="1"/>
</dbReference>
<dbReference type="InterPro" id="IPR004360">
    <property type="entry name" value="Glyas_Fos-R_dOase_dom"/>
</dbReference>
<dbReference type="Gene3D" id="3.10.180.10">
    <property type="entry name" value="2,3-Dihydroxybiphenyl 1,2-Dioxygenase, domain 1"/>
    <property type="match status" value="1"/>
</dbReference>
<dbReference type="KEGG" id="muc:MuYL_0440"/>
<evidence type="ECO:0000313" key="2">
    <source>
        <dbReference type="EMBL" id="ASU32343.1"/>
    </source>
</evidence>
<keyword evidence="3" id="KW-1185">Reference proteome</keyword>
<dbReference type="PANTHER" id="PTHR34109">
    <property type="entry name" value="BNAUNNG04460D PROTEIN-RELATED"/>
    <property type="match status" value="1"/>
</dbReference>
<dbReference type="OrthoDB" id="9795306at2"/>
<dbReference type="PROSITE" id="PS51819">
    <property type="entry name" value="VOC"/>
    <property type="match status" value="1"/>
</dbReference>
<gene>
    <name evidence="2" type="ORF">MuYL_0440</name>
</gene>
<evidence type="ECO:0000313" key="3">
    <source>
        <dbReference type="Proteomes" id="UP000215002"/>
    </source>
</evidence>
<name>A0A223NR54_9SPHI</name>
<proteinExistence type="predicted"/>
<dbReference type="RefSeq" id="WP_094568949.1">
    <property type="nucleotide sequence ID" value="NZ_CP022743.1"/>
</dbReference>
<dbReference type="SUPFAM" id="SSF54593">
    <property type="entry name" value="Glyoxalase/Bleomycin resistance protein/Dihydroxybiphenyl dioxygenase"/>
    <property type="match status" value="1"/>
</dbReference>